<feature type="binding site" evidence="6">
    <location>
        <position position="151"/>
    </location>
    <ligand>
        <name>[4Fe-4S] cluster</name>
        <dbReference type="ChEBI" id="CHEBI:49883"/>
        <label>3</label>
    </ligand>
</feature>
<evidence type="ECO:0000256" key="1">
    <source>
        <dbReference type="ARBA" id="ARBA00022485"/>
    </source>
</evidence>
<feature type="binding site" evidence="6">
    <location>
        <position position="47"/>
    </location>
    <ligand>
        <name>[4Fe-4S] cluster</name>
        <dbReference type="ChEBI" id="CHEBI:49883"/>
        <label>1</label>
    </ligand>
</feature>
<comment type="subcellular location">
    <subcellularLocation>
        <location evidence="6">Cytoplasm</location>
    </subcellularLocation>
</comment>
<dbReference type="CDD" id="cd10564">
    <property type="entry name" value="NapF_like"/>
    <property type="match status" value="1"/>
</dbReference>
<dbReference type="AlphaFoldDB" id="A0A3D9HTB1"/>
<keyword evidence="3 6" id="KW-0677">Repeat</keyword>
<dbReference type="PROSITE" id="PS00198">
    <property type="entry name" value="4FE4S_FER_1"/>
    <property type="match status" value="3"/>
</dbReference>
<evidence type="ECO:0000256" key="2">
    <source>
        <dbReference type="ARBA" id="ARBA00022723"/>
    </source>
</evidence>
<evidence type="ECO:0000256" key="6">
    <source>
        <dbReference type="HAMAP-Rule" id="MF_02201"/>
    </source>
</evidence>
<evidence type="ECO:0000313" key="8">
    <source>
        <dbReference type="EMBL" id="RED52116.1"/>
    </source>
</evidence>
<evidence type="ECO:0000256" key="4">
    <source>
        <dbReference type="ARBA" id="ARBA00023004"/>
    </source>
</evidence>
<dbReference type="Pfam" id="PF12838">
    <property type="entry name" value="Fer4_7"/>
    <property type="match status" value="2"/>
</dbReference>
<gene>
    <name evidence="6" type="primary">napF</name>
    <name evidence="8" type="ORF">DFP90_102134</name>
</gene>
<feature type="binding site" evidence="6">
    <location>
        <position position="158"/>
    </location>
    <ligand>
        <name>[4Fe-4S] cluster</name>
        <dbReference type="ChEBI" id="CHEBI:49883"/>
        <label>3</label>
    </ligand>
</feature>
<evidence type="ECO:0000313" key="9">
    <source>
        <dbReference type="Proteomes" id="UP000256845"/>
    </source>
</evidence>
<keyword evidence="5 6" id="KW-0411">Iron-sulfur</keyword>
<feature type="binding site" evidence="6">
    <location>
        <position position="154"/>
    </location>
    <ligand>
        <name>[4Fe-4S] cluster</name>
        <dbReference type="ChEBI" id="CHEBI:49883"/>
        <label>3</label>
    </ligand>
</feature>
<comment type="cofactor">
    <cofactor evidence="6">
        <name>[4Fe-4S] cluster</name>
        <dbReference type="ChEBI" id="CHEBI:49883"/>
    </cofactor>
</comment>
<dbReference type="PANTHER" id="PTHR43687:SF1">
    <property type="entry name" value="FERREDOXIN III"/>
    <property type="match status" value="1"/>
</dbReference>
<feature type="binding site" evidence="6">
    <location>
        <position position="86"/>
    </location>
    <ligand>
        <name>[4Fe-4S] cluster</name>
        <dbReference type="ChEBI" id="CHEBI:49883"/>
        <label>2</label>
    </ligand>
</feature>
<feature type="binding site" evidence="6">
    <location>
        <position position="82"/>
    </location>
    <ligand>
        <name>[4Fe-4S] cluster</name>
        <dbReference type="ChEBI" id="CHEBI:49883"/>
        <label>2</label>
    </ligand>
</feature>
<feature type="domain" description="4Fe-4S ferredoxin-type" evidence="7">
    <location>
        <begin position="139"/>
        <end position="168"/>
    </location>
</feature>
<dbReference type="InterPro" id="IPR050572">
    <property type="entry name" value="Fe-S_Ferredoxin"/>
</dbReference>
<feature type="binding site" evidence="6">
    <location>
        <position position="50"/>
    </location>
    <ligand>
        <name>[4Fe-4S] cluster</name>
        <dbReference type="ChEBI" id="CHEBI:49883"/>
        <label>1</label>
    </ligand>
</feature>
<feature type="binding site" evidence="6">
    <location>
        <position position="76"/>
    </location>
    <ligand>
        <name>[4Fe-4S] cluster</name>
        <dbReference type="ChEBI" id="CHEBI:49883"/>
        <label>2</label>
    </ligand>
</feature>
<protein>
    <recommendedName>
        <fullName evidence="6">Ferredoxin-type protein NapF</fullName>
    </recommendedName>
</protein>
<feature type="binding site" evidence="6">
    <location>
        <position position="79"/>
    </location>
    <ligand>
        <name>[4Fe-4S] cluster</name>
        <dbReference type="ChEBI" id="CHEBI:49883"/>
        <label>2</label>
    </ligand>
</feature>
<feature type="binding site" evidence="6">
    <location>
        <position position="148"/>
    </location>
    <ligand>
        <name>[4Fe-4S] cluster</name>
        <dbReference type="ChEBI" id="CHEBI:49883"/>
        <label>3</label>
    </ligand>
</feature>
<dbReference type="EMBL" id="QRDW01000002">
    <property type="protein sequence ID" value="RED52116.1"/>
    <property type="molecule type" value="Genomic_DNA"/>
</dbReference>
<dbReference type="PROSITE" id="PS51379">
    <property type="entry name" value="4FE4S_FER_2"/>
    <property type="match status" value="3"/>
</dbReference>
<dbReference type="InterPro" id="IPR017896">
    <property type="entry name" value="4Fe4S_Fe-S-bd"/>
</dbReference>
<dbReference type="InterPro" id="IPR004496">
    <property type="entry name" value="NapF"/>
</dbReference>
<feature type="binding site" evidence="6">
    <location>
        <position position="54"/>
    </location>
    <ligand>
        <name>[4Fe-4S] cluster</name>
        <dbReference type="ChEBI" id="CHEBI:49883"/>
        <label>1</label>
    </ligand>
</feature>
<feature type="domain" description="4Fe-4S ferredoxin-type" evidence="7">
    <location>
        <begin position="31"/>
        <end position="64"/>
    </location>
</feature>
<feature type="domain" description="4Fe-4S ferredoxin-type" evidence="7">
    <location>
        <begin position="65"/>
        <end position="96"/>
    </location>
</feature>
<reference evidence="8 9" key="1">
    <citation type="submission" date="2018-07" db="EMBL/GenBank/DDBJ databases">
        <title>Genomic Encyclopedia of Type Strains, Phase III (KMG-III): the genomes of soil and plant-associated and newly described type strains.</title>
        <authorList>
            <person name="Whitman W."/>
        </authorList>
    </citation>
    <scope>NUCLEOTIDE SEQUENCE [LARGE SCALE GENOMIC DNA]</scope>
    <source>
        <strain evidence="8 9">CECT 8488</strain>
    </source>
</reference>
<name>A0A3D9HTB1_9PROT</name>
<proteinExistence type="inferred from homology"/>
<organism evidence="8 9">
    <name type="scientific">Aestuariispira insulae</name>
    <dbReference type="NCBI Taxonomy" id="1461337"/>
    <lineage>
        <taxon>Bacteria</taxon>
        <taxon>Pseudomonadati</taxon>
        <taxon>Pseudomonadota</taxon>
        <taxon>Alphaproteobacteria</taxon>
        <taxon>Rhodospirillales</taxon>
        <taxon>Kiloniellaceae</taxon>
        <taxon>Aestuariispira</taxon>
    </lineage>
</organism>
<dbReference type="NCBIfam" id="TIGR00402">
    <property type="entry name" value="napF"/>
    <property type="match status" value="1"/>
</dbReference>
<dbReference type="SUPFAM" id="SSF54862">
    <property type="entry name" value="4Fe-4S ferredoxins"/>
    <property type="match status" value="1"/>
</dbReference>
<dbReference type="Proteomes" id="UP000256845">
    <property type="component" value="Unassembled WGS sequence"/>
</dbReference>
<sequence length="190" mass="20393">MTAGEMDQSRRSFLRGRVRADVLSRKHAAPKMPWADPLAFFKDCTRCGRCVDACPEQILKLGDGGFPEVDFLRGECTFCTHCRAACPEGVLRRPLDQPWDFTASVSGNCLSVQGISCQSCCDSCGQSAIRFRPQLGGRTIPEVDELKCNGCGACQAPCPVSAITVGLPDHRAGEVLAETSNVGGTHNGWG</sequence>
<dbReference type="PANTHER" id="PTHR43687">
    <property type="entry name" value="ADENYLYLSULFATE REDUCTASE, BETA SUBUNIT"/>
    <property type="match status" value="1"/>
</dbReference>
<dbReference type="GO" id="GO:0005737">
    <property type="term" value="C:cytoplasm"/>
    <property type="evidence" value="ECO:0007669"/>
    <property type="project" value="UniProtKB-SubCell"/>
</dbReference>
<evidence type="ECO:0000256" key="3">
    <source>
        <dbReference type="ARBA" id="ARBA00022737"/>
    </source>
</evidence>
<dbReference type="GO" id="GO:0051539">
    <property type="term" value="F:4 iron, 4 sulfur cluster binding"/>
    <property type="evidence" value="ECO:0007669"/>
    <property type="project" value="UniProtKB-UniRule"/>
</dbReference>
<comment type="similarity">
    <text evidence="6">Belongs to the NapF family.</text>
</comment>
<keyword evidence="6" id="KW-0963">Cytoplasm</keyword>
<accession>A0A3D9HTB1</accession>
<evidence type="ECO:0000256" key="5">
    <source>
        <dbReference type="ARBA" id="ARBA00023014"/>
    </source>
</evidence>
<comment type="subunit">
    <text evidence="6">Interacts with the cytoplasmic NapA precursor.</text>
</comment>
<evidence type="ECO:0000259" key="7">
    <source>
        <dbReference type="PROSITE" id="PS51379"/>
    </source>
</evidence>
<dbReference type="GO" id="GO:0046872">
    <property type="term" value="F:metal ion binding"/>
    <property type="evidence" value="ECO:0007669"/>
    <property type="project" value="UniProtKB-KW"/>
</dbReference>
<keyword evidence="9" id="KW-1185">Reference proteome</keyword>
<comment type="caution">
    <text evidence="8">The sequence shown here is derived from an EMBL/GenBank/DDBJ whole genome shotgun (WGS) entry which is preliminary data.</text>
</comment>
<dbReference type="Gene3D" id="3.30.70.20">
    <property type="match status" value="2"/>
</dbReference>
<dbReference type="HAMAP" id="MF_02201">
    <property type="entry name" value="NapF"/>
    <property type="match status" value="1"/>
</dbReference>
<dbReference type="InterPro" id="IPR017900">
    <property type="entry name" value="4Fe4S_Fe_S_CS"/>
</dbReference>
<keyword evidence="2 6" id="KW-0479">Metal-binding</keyword>
<keyword evidence="1 6" id="KW-0004">4Fe-4S</keyword>
<feature type="binding site" evidence="6">
    <location>
        <position position="44"/>
    </location>
    <ligand>
        <name>[4Fe-4S] cluster</name>
        <dbReference type="ChEBI" id="CHEBI:49883"/>
        <label>1</label>
    </ligand>
</feature>
<keyword evidence="4 6" id="KW-0408">Iron</keyword>
<dbReference type="OrthoDB" id="9800445at2"/>
<comment type="function">
    <text evidence="6">Could be involved in the maturation of NapA, the catalytic subunit of the periplasmic nitrate reductase, before its export into the periplasm.</text>
</comment>